<dbReference type="EMBL" id="CP043538">
    <property type="protein sequence ID" value="QGY06124.1"/>
    <property type="molecule type" value="Genomic_DNA"/>
</dbReference>
<evidence type="ECO:0000313" key="1">
    <source>
        <dbReference type="EMBL" id="QGY06124.1"/>
    </source>
</evidence>
<dbReference type="AlphaFoldDB" id="A0A6B9G313"/>
<dbReference type="OrthoDB" id="8004564at2"/>
<gene>
    <name evidence="1" type="ORF">MMSR116_10390</name>
</gene>
<name>A0A6B9G313_9HYPH</name>
<organism evidence="1 2">
    <name type="scientific">Methylobacterium mesophilicum SR1.6/6</name>
    <dbReference type="NCBI Taxonomy" id="908290"/>
    <lineage>
        <taxon>Bacteria</taxon>
        <taxon>Pseudomonadati</taxon>
        <taxon>Pseudomonadota</taxon>
        <taxon>Alphaproteobacteria</taxon>
        <taxon>Hyphomicrobiales</taxon>
        <taxon>Methylobacteriaceae</taxon>
        <taxon>Methylobacterium</taxon>
    </lineage>
</organism>
<dbReference type="Proteomes" id="UP000012488">
    <property type="component" value="Chromosome"/>
</dbReference>
<dbReference type="KEGG" id="mmes:MMSR116_10390"/>
<evidence type="ECO:0000313" key="2">
    <source>
        <dbReference type="Proteomes" id="UP000012488"/>
    </source>
</evidence>
<reference evidence="1 2" key="2">
    <citation type="journal article" date="2013" name="Genome Announc.">
        <title>Draft Genome Sequence of Methylobacterium mesophilicum Strain SR1.6/6, Isolated from Citrus sinensis.</title>
        <authorList>
            <person name="Marinho Almeida D."/>
            <person name="Dini-Andreote F."/>
            <person name="Camargo Neves A.A."/>
            <person name="Juca Ramos R.T."/>
            <person name="Andreote F.D."/>
            <person name="Carneiro A.R."/>
            <person name="Oliveira de Souza Lima A."/>
            <person name="Caracciolo Gomes de Sa P.H."/>
            <person name="Ribeiro Barbosa M.S."/>
            <person name="Araujo W.L."/>
            <person name="Silva A."/>
        </authorList>
    </citation>
    <scope>NUCLEOTIDE SEQUENCE [LARGE SCALE GENOMIC DNA]</scope>
    <source>
        <strain evidence="1 2">SR1.6/6</strain>
    </source>
</reference>
<proteinExistence type="predicted"/>
<accession>A0A6B9G313</accession>
<reference evidence="1 2" key="1">
    <citation type="journal article" date="2012" name="Genet. Mol. Biol.">
        <title>Analysis of 16S rRNA and mxaF genes revealing insights into Methylobacterium niche-specific plant association.</title>
        <authorList>
            <person name="Dourado M.N."/>
            <person name="Andreote F.D."/>
            <person name="Dini-Andreote F."/>
            <person name="Conti R."/>
            <person name="Araujo J.M."/>
            <person name="Araujo W.L."/>
        </authorList>
    </citation>
    <scope>NUCLEOTIDE SEQUENCE [LARGE SCALE GENOMIC DNA]</scope>
    <source>
        <strain evidence="1 2">SR1.6/6</strain>
    </source>
</reference>
<sequence length="74" mass="7630">MAPAATLGPEPAQPEALERIARTLGVPIASFFPDRDQSDTTVAQAADLVAAFAAITSPAARRTCLAFVRAMASS</sequence>
<protein>
    <submittedName>
        <fullName evidence="1">Uncharacterized protein</fullName>
    </submittedName>
</protein>